<dbReference type="NCBIfam" id="TIGR00121">
    <property type="entry name" value="birA_ligase"/>
    <property type="match status" value="1"/>
</dbReference>
<keyword evidence="1 8" id="KW-0436">Ligase</keyword>
<dbReference type="Gene3D" id="3.30.930.10">
    <property type="entry name" value="Bira Bifunctional Protein, Domain 2"/>
    <property type="match status" value="1"/>
</dbReference>
<dbReference type="PROSITE" id="PS51733">
    <property type="entry name" value="BPL_LPL_CATALYTIC"/>
    <property type="match status" value="1"/>
</dbReference>
<dbReference type="InterPro" id="IPR004143">
    <property type="entry name" value="BPL_LPL_catalytic"/>
</dbReference>
<dbReference type="GO" id="GO:0005737">
    <property type="term" value="C:cytoplasm"/>
    <property type="evidence" value="ECO:0007669"/>
    <property type="project" value="TreeGrafter"/>
</dbReference>
<evidence type="ECO:0000256" key="2">
    <source>
        <dbReference type="ARBA" id="ARBA00022741"/>
    </source>
</evidence>
<dbReference type="STRING" id="69960.SAMN05421720_103167"/>
<reference evidence="8 9" key="1">
    <citation type="submission" date="2016-10" db="EMBL/GenBank/DDBJ databases">
        <authorList>
            <person name="de Groot N.N."/>
        </authorList>
    </citation>
    <scope>NUCLEOTIDE SEQUENCE [LARGE SCALE GENOMIC DNA]</scope>
    <source>
        <strain evidence="8 9">ATCC 700224</strain>
    </source>
</reference>
<dbReference type="OrthoDB" id="9807064at2"/>
<dbReference type="GO" id="GO:0005524">
    <property type="term" value="F:ATP binding"/>
    <property type="evidence" value="ECO:0007669"/>
    <property type="project" value="UniProtKB-KW"/>
</dbReference>
<dbReference type="SUPFAM" id="SSF50037">
    <property type="entry name" value="C-terminal domain of transcriptional repressors"/>
    <property type="match status" value="1"/>
</dbReference>
<dbReference type="PANTHER" id="PTHR12835">
    <property type="entry name" value="BIOTIN PROTEIN LIGASE"/>
    <property type="match status" value="1"/>
</dbReference>
<dbReference type="EMBL" id="FNAP01000003">
    <property type="protein sequence ID" value="SDE09602.1"/>
    <property type="molecule type" value="Genomic_DNA"/>
</dbReference>
<dbReference type="CDD" id="cd16442">
    <property type="entry name" value="BPL"/>
    <property type="match status" value="1"/>
</dbReference>
<proteinExistence type="predicted"/>
<sequence>MTPAGVAGPPGWRVVHRPVVDSTQAVARALLEAGEGRAIRPDAALVVHGGEQTGGRGRHGRAWTSPPGNLYVTVAFPCPEGPRLGVEIGFVAGVALVETLAALGFGSDARLKWPNDVLLGGAKVAGLLLESVADADGIGWVQLGMGVNVASAPPPGVVPYPATALNAHPAGDGVTPEAVLDPLLGRLADLTRQWRARGFKPVREAWLRHGLGLGETVGVRLGAERVFGVFEGLNPDGALILREPSGDARTILAGDVFFPTPGED</sequence>
<accession>A0A1G7A477</accession>
<dbReference type="AlphaFoldDB" id="A0A1G7A477"/>
<dbReference type="InterPro" id="IPR045864">
    <property type="entry name" value="aa-tRNA-synth_II/BPL/LPL"/>
</dbReference>
<evidence type="ECO:0000259" key="7">
    <source>
        <dbReference type="PROSITE" id="PS51733"/>
    </source>
</evidence>
<evidence type="ECO:0000256" key="6">
    <source>
        <dbReference type="ARBA" id="ARBA00047846"/>
    </source>
</evidence>
<evidence type="ECO:0000256" key="3">
    <source>
        <dbReference type="ARBA" id="ARBA00022840"/>
    </source>
</evidence>
<dbReference type="Gene3D" id="2.30.30.100">
    <property type="match status" value="1"/>
</dbReference>
<evidence type="ECO:0000256" key="4">
    <source>
        <dbReference type="ARBA" id="ARBA00023267"/>
    </source>
</evidence>
<dbReference type="InterPro" id="IPR003142">
    <property type="entry name" value="BPL_C"/>
</dbReference>
<dbReference type="Pfam" id="PF02237">
    <property type="entry name" value="BPL_C"/>
    <property type="match status" value="1"/>
</dbReference>
<organism evidence="8 9">
    <name type="scientific">Rhodospira trueperi</name>
    <dbReference type="NCBI Taxonomy" id="69960"/>
    <lineage>
        <taxon>Bacteria</taxon>
        <taxon>Pseudomonadati</taxon>
        <taxon>Pseudomonadota</taxon>
        <taxon>Alphaproteobacteria</taxon>
        <taxon>Rhodospirillales</taxon>
        <taxon>Rhodospirillaceae</taxon>
        <taxon>Rhodospira</taxon>
    </lineage>
</organism>
<keyword evidence="3" id="KW-0067">ATP-binding</keyword>
<evidence type="ECO:0000313" key="8">
    <source>
        <dbReference type="EMBL" id="SDE09602.1"/>
    </source>
</evidence>
<keyword evidence="9" id="KW-1185">Reference proteome</keyword>
<dbReference type="Pfam" id="PF03099">
    <property type="entry name" value="BPL_LplA_LipB"/>
    <property type="match status" value="1"/>
</dbReference>
<evidence type="ECO:0000313" key="9">
    <source>
        <dbReference type="Proteomes" id="UP000199412"/>
    </source>
</evidence>
<dbReference type="InterPro" id="IPR008988">
    <property type="entry name" value="Transcriptional_repressor_C"/>
</dbReference>
<dbReference type="InterPro" id="IPR004408">
    <property type="entry name" value="Biotin_CoA_COase_ligase"/>
</dbReference>
<evidence type="ECO:0000256" key="1">
    <source>
        <dbReference type="ARBA" id="ARBA00022598"/>
    </source>
</evidence>
<dbReference type="SUPFAM" id="SSF55681">
    <property type="entry name" value="Class II aaRS and biotin synthetases"/>
    <property type="match status" value="1"/>
</dbReference>
<dbReference type="PANTHER" id="PTHR12835:SF5">
    <property type="entry name" value="BIOTIN--PROTEIN LIGASE"/>
    <property type="match status" value="1"/>
</dbReference>
<dbReference type="GO" id="GO:0004077">
    <property type="term" value="F:biotin--[biotin carboxyl-carrier protein] ligase activity"/>
    <property type="evidence" value="ECO:0007669"/>
    <property type="project" value="UniProtKB-EC"/>
</dbReference>
<gene>
    <name evidence="8" type="ORF">SAMN05421720_103167</name>
</gene>
<feature type="domain" description="BPL/LPL catalytic" evidence="7">
    <location>
        <begin position="5"/>
        <end position="195"/>
    </location>
</feature>
<name>A0A1G7A477_9PROT</name>
<evidence type="ECO:0000256" key="5">
    <source>
        <dbReference type="ARBA" id="ARBA00024227"/>
    </source>
</evidence>
<dbReference type="EC" id="6.3.4.15" evidence="5"/>
<comment type="catalytic activity">
    <reaction evidence="6">
        <text>biotin + L-lysyl-[protein] + ATP = N(6)-biotinyl-L-lysyl-[protein] + AMP + diphosphate + H(+)</text>
        <dbReference type="Rhea" id="RHEA:11756"/>
        <dbReference type="Rhea" id="RHEA-COMP:9752"/>
        <dbReference type="Rhea" id="RHEA-COMP:10505"/>
        <dbReference type="ChEBI" id="CHEBI:15378"/>
        <dbReference type="ChEBI" id="CHEBI:29969"/>
        <dbReference type="ChEBI" id="CHEBI:30616"/>
        <dbReference type="ChEBI" id="CHEBI:33019"/>
        <dbReference type="ChEBI" id="CHEBI:57586"/>
        <dbReference type="ChEBI" id="CHEBI:83144"/>
        <dbReference type="ChEBI" id="CHEBI:456215"/>
        <dbReference type="EC" id="6.3.4.15"/>
    </reaction>
</comment>
<protein>
    <recommendedName>
        <fullName evidence="5">biotin--[biotin carboxyl-carrier protein] ligase</fullName>
        <ecNumber evidence="5">6.3.4.15</ecNumber>
    </recommendedName>
</protein>
<keyword evidence="4" id="KW-0092">Biotin</keyword>
<keyword evidence="2" id="KW-0547">Nucleotide-binding</keyword>
<dbReference type="Proteomes" id="UP000199412">
    <property type="component" value="Unassembled WGS sequence"/>
</dbReference>